<name>A0A504X747_LEIDO</name>
<sequence>MHLRRKPLALTTPVAVPNFGAGPSASSRLLVGAHKLSGASFAFMRGTEGLKNLLNSPAMMHAAVETYRVPNAADCVSFDSEPALSDAVGRHSNVKCPLWPSETGGDVADGPVAWCVAESRNDRPLQYRTKPKSRRC</sequence>
<proteinExistence type="predicted"/>
<evidence type="ECO:0000313" key="1">
    <source>
        <dbReference type="EMBL" id="TPP44004.1"/>
    </source>
</evidence>
<protein>
    <submittedName>
        <fullName evidence="1">Uncharacterized protein</fullName>
    </submittedName>
</protein>
<evidence type="ECO:0000313" key="2">
    <source>
        <dbReference type="Proteomes" id="UP000318821"/>
    </source>
</evidence>
<dbReference type="EMBL" id="RHLD01000062">
    <property type="protein sequence ID" value="TPP44004.1"/>
    <property type="molecule type" value="Genomic_DNA"/>
</dbReference>
<reference evidence="2" key="1">
    <citation type="submission" date="2019-02" db="EMBL/GenBank/DDBJ databases">
        <title>FDA dAtabase for Regulatory Grade micrObial Sequences (FDA-ARGOS): Supporting development and validation of Infectious Disease Dx tests.</title>
        <authorList>
            <person name="Duncan R."/>
            <person name="Fisher C."/>
            <person name="Tallon L."/>
            <person name="Sadzewicz L."/>
            <person name="Sengamalay N."/>
            <person name="Ott S."/>
            <person name="Godinez A."/>
            <person name="Nagaraj S."/>
            <person name="Vavikolanu K."/>
            <person name="Vyas G."/>
            <person name="Nadendla S."/>
            <person name="Aluvathingal J."/>
            <person name="Sichtig H."/>
        </authorList>
    </citation>
    <scope>NUCLEOTIDE SEQUENCE [LARGE SCALE GENOMIC DNA]</scope>
    <source>
        <strain evidence="2">FDAARGOS_360</strain>
    </source>
</reference>
<dbReference type="Proteomes" id="UP000318821">
    <property type="component" value="Unassembled WGS sequence"/>
</dbReference>
<gene>
    <name evidence="1" type="ORF">CGC20_37280</name>
</gene>
<accession>A0A504X747</accession>
<organism evidence="1 2">
    <name type="scientific">Leishmania donovani</name>
    <dbReference type="NCBI Taxonomy" id="5661"/>
    <lineage>
        <taxon>Eukaryota</taxon>
        <taxon>Discoba</taxon>
        <taxon>Euglenozoa</taxon>
        <taxon>Kinetoplastea</taxon>
        <taxon>Metakinetoplastina</taxon>
        <taxon>Trypanosomatida</taxon>
        <taxon>Trypanosomatidae</taxon>
        <taxon>Leishmaniinae</taxon>
        <taxon>Leishmania</taxon>
    </lineage>
</organism>
<comment type="caution">
    <text evidence="1">The sequence shown here is derived from an EMBL/GenBank/DDBJ whole genome shotgun (WGS) entry which is preliminary data.</text>
</comment>
<dbReference type="AlphaFoldDB" id="A0A504X747"/>